<dbReference type="PROSITE" id="PS00211">
    <property type="entry name" value="ABC_TRANSPORTER_1"/>
    <property type="match status" value="1"/>
</dbReference>
<dbReference type="Gene3D" id="3.40.50.300">
    <property type="entry name" value="P-loop containing nucleotide triphosphate hydrolases"/>
    <property type="match status" value="1"/>
</dbReference>
<dbReference type="InterPro" id="IPR017871">
    <property type="entry name" value="ABC_transporter-like_CS"/>
</dbReference>
<evidence type="ECO:0000259" key="3">
    <source>
        <dbReference type="PROSITE" id="PS50893"/>
    </source>
</evidence>
<protein>
    <submittedName>
        <fullName evidence="4">ATPase</fullName>
    </submittedName>
</protein>
<evidence type="ECO:0000256" key="1">
    <source>
        <dbReference type="ARBA" id="ARBA00022741"/>
    </source>
</evidence>
<keyword evidence="2" id="KW-0067">ATP-binding</keyword>
<evidence type="ECO:0000313" key="5">
    <source>
        <dbReference type="Proteomes" id="UP000233618"/>
    </source>
</evidence>
<name>A0A2N3I4M4_9BACT</name>
<feature type="domain" description="ABC transporter" evidence="3">
    <location>
        <begin position="5"/>
        <end position="232"/>
    </location>
</feature>
<comment type="caution">
    <text evidence="4">The sequence shown here is derived from an EMBL/GenBank/DDBJ whole genome shotgun (WGS) entry which is preliminary data.</text>
</comment>
<dbReference type="RefSeq" id="WP_101310364.1">
    <property type="nucleotide sequence ID" value="NZ_MVDE01000020.1"/>
</dbReference>
<reference evidence="4 5" key="1">
    <citation type="journal article" date="2017" name="Front. Microbiol.">
        <title>Labilibaculum manganireducens gen. nov., sp. nov. and Labilibaculum filiforme sp. nov., Novel Bacteroidetes Isolated from Subsurface Sediments of the Baltic Sea.</title>
        <authorList>
            <person name="Vandieken V."/>
            <person name="Marshall I.P."/>
            <person name="Niemann H."/>
            <person name="Engelen B."/>
            <person name="Cypionka H."/>
        </authorList>
    </citation>
    <scope>NUCLEOTIDE SEQUENCE [LARGE SCALE GENOMIC DNA]</scope>
    <source>
        <strain evidence="4 5">59.10-2M</strain>
    </source>
</reference>
<organism evidence="4 5">
    <name type="scientific">Labilibaculum manganireducens</name>
    <dbReference type="NCBI Taxonomy" id="1940525"/>
    <lineage>
        <taxon>Bacteria</taxon>
        <taxon>Pseudomonadati</taxon>
        <taxon>Bacteroidota</taxon>
        <taxon>Bacteroidia</taxon>
        <taxon>Marinilabiliales</taxon>
        <taxon>Marinifilaceae</taxon>
        <taxon>Labilibaculum</taxon>
    </lineage>
</organism>
<dbReference type="SMART" id="SM00382">
    <property type="entry name" value="AAA"/>
    <property type="match status" value="1"/>
</dbReference>
<sequence length="308" mass="34229">MNSTISINNLSKSYGDVSALKEINLNIKSGELFGLIGPDGAGKTTLFRLLATLLLPDSGSAALCGFDMVKKYRHIRNILGYMPGKFSLYQDLTVLENLNFFATVFNTRIEDNMDMIRDIWVQIEPFKDRPAGKLSGGMKQKLALCCALIHQPKILLLDEPTTGVDAVSRSEFWQMLKGLKTKGITIVVATPYMDEANLCGRVALMQSGEILSLDSPSGIIASFEKDLYSFEAKDTYQLLLNLRAYPFVNSVFLFGQSVHYTDVRDVVVLSDLKDYLKSKGQDHVEIKQIAAGIEDCFMALSQQNTVQK</sequence>
<keyword evidence="5" id="KW-1185">Reference proteome</keyword>
<gene>
    <name evidence="4" type="ORF">BZG01_13455</name>
</gene>
<dbReference type="GO" id="GO:0005524">
    <property type="term" value="F:ATP binding"/>
    <property type="evidence" value="ECO:0007669"/>
    <property type="project" value="UniProtKB-KW"/>
</dbReference>
<dbReference type="Pfam" id="PF00005">
    <property type="entry name" value="ABC_tran"/>
    <property type="match status" value="1"/>
</dbReference>
<evidence type="ECO:0000256" key="2">
    <source>
        <dbReference type="ARBA" id="ARBA00022840"/>
    </source>
</evidence>
<proteinExistence type="predicted"/>
<keyword evidence="1" id="KW-0547">Nucleotide-binding</keyword>
<dbReference type="Proteomes" id="UP000233618">
    <property type="component" value="Unassembled WGS sequence"/>
</dbReference>
<dbReference type="GO" id="GO:0016887">
    <property type="term" value="F:ATP hydrolysis activity"/>
    <property type="evidence" value="ECO:0007669"/>
    <property type="project" value="InterPro"/>
</dbReference>
<dbReference type="EMBL" id="MVDE01000020">
    <property type="protein sequence ID" value="PKQ65256.1"/>
    <property type="molecule type" value="Genomic_DNA"/>
</dbReference>
<dbReference type="AlphaFoldDB" id="A0A2N3I4M4"/>
<dbReference type="InterPro" id="IPR003439">
    <property type="entry name" value="ABC_transporter-like_ATP-bd"/>
</dbReference>
<dbReference type="InterPro" id="IPR027417">
    <property type="entry name" value="P-loop_NTPase"/>
</dbReference>
<dbReference type="PANTHER" id="PTHR43038">
    <property type="entry name" value="ATP-BINDING CASSETTE, SUB-FAMILY H, MEMBER 1"/>
    <property type="match status" value="1"/>
</dbReference>
<dbReference type="SUPFAM" id="SSF52540">
    <property type="entry name" value="P-loop containing nucleoside triphosphate hydrolases"/>
    <property type="match status" value="1"/>
</dbReference>
<evidence type="ECO:0000313" key="4">
    <source>
        <dbReference type="EMBL" id="PKQ65256.1"/>
    </source>
</evidence>
<accession>A0A2N3I4M4</accession>
<dbReference type="CDD" id="cd03230">
    <property type="entry name" value="ABC_DR_subfamily_A"/>
    <property type="match status" value="1"/>
</dbReference>
<dbReference type="PROSITE" id="PS50893">
    <property type="entry name" value="ABC_TRANSPORTER_2"/>
    <property type="match status" value="1"/>
</dbReference>
<dbReference type="PANTHER" id="PTHR43038:SF3">
    <property type="entry name" value="ABC TRANSPORTER G FAMILY MEMBER 20 ISOFORM X1"/>
    <property type="match status" value="1"/>
</dbReference>
<dbReference type="InterPro" id="IPR003593">
    <property type="entry name" value="AAA+_ATPase"/>
</dbReference>